<dbReference type="NCBIfam" id="TIGR04408">
    <property type="entry name" value="LptG_lptG"/>
    <property type="match status" value="1"/>
</dbReference>
<evidence type="ECO:0000256" key="3">
    <source>
        <dbReference type="ARBA" id="ARBA00022692"/>
    </source>
</evidence>
<evidence type="ECO:0000313" key="8">
    <source>
        <dbReference type="Proteomes" id="UP000019438"/>
    </source>
</evidence>
<feature type="transmembrane region" description="Helical" evidence="6">
    <location>
        <begin position="131"/>
        <end position="154"/>
    </location>
</feature>
<feature type="transmembrane region" description="Helical" evidence="6">
    <location>
        <begin position="306"/>
        <end position="327"/>
    </location>
</feature>
<evidence type="ECO:0000256" key="4">
    <source>
        <dbReference type="ARBA" id="ARBA00022989"/>
    </source>
</evidence>
<feature type="transmembrane region" description="Helical" evidence="6">
    <location>
        <begin position="82"/>
        <end position="110"/>
    </location>
</feature>
<dbReference type="Proteomes" id="UP000019438">
    <property type="component" value="Chromosome"/>
</dbReference>
<sequence>MVGTGAAGCGSVGPAVWATLATCTSPPRCPGYEMKKERYAAMAALKAVGLSAVALTALFSLLEFVQQLASVGQGRYGMLDAAIYVALTIPYRLLQVFPVSMLIGTLLGLGGLARNGELTALRGLGMSERRIILSVIAFSIPLMIILFLMAQFVIPPAQREAETWRSNALPDTTALRSQDSFWAYGDRHFLNIQHFEHHDEPYNIDIFSFVPDGELHRYLHAQSADILPNDRWVLHDVLSRTLVDGQLRKAHLDRLDWTPFLTPQQTQFLRLRPDAMPPLALWRYVHSLKQRGLQAIRYEQELWAKISIPLTMMAMVIAATPFVFGGGRVQNTGAFIALGAAIGVVFTLVQQISGHLDVLLNLNPAVTALTPPVLLMWLGIDLFYRRQR</sequence>
<dbReference type="Pfam" id="PF03739">
    <property type="entry name" value="LptF_LptG"/>
    <property type="match status" value="1"/>
</dbReference>
<evidence type="ECO:0000256" key="2">
    <source>
        <dbReference type="ARBA" id="ARBA00022475"/>
    </source>
</evidence>
<gene>
    <name evidence="7" type="ORF">GbCGDNIH3_0250</name>
</gene>
<keyword evidence="2" id="KW-1003">Cell membrane</keyword>
<dbReference type="InterPro" id="IPR030923">
    <property type="entry name" value="LptG"/>
</dbReference>
<proteinExistence type="predicted"/>
<feature type="transmembrane region" description="Helical" evidence="6">
    <location>
        <begin position="334"/>
        <end position="353"/>
    </location>
</feature>
<dbReference type="GO" id="GO:0055085">
    <property type="term" value="P:transmembrane transport"/>
    <property type="evidence" value="ECO:0007669"/>
    <property type="project" value="InterPro"/>
</dbReference>
<keyword evidence="3 6" id="KW-0812">Transmembrane</keyword>
<reference evidence="8" key="1">
    <citation type="submission" date="2012-06" db="EMBL/GenBank/DDBJ databases">
        <title>Genome analysis of multiple Granulibacter bethesdensis isolates demonstrates substantial genome diversity.</title>
        <authorList>
            <person name="Greenberg D.E."/>
            <person name="Porcella S.F."/>
            <person name="Zarember K."/>
            <person name="Zelazny A.M."/>
            <person name="Bruno D."/>
            <person name="Martens C."/>
            <person name="Barbian K.D."/>
            <person name="Jaske E."/>
            <person name="Holland S.M."/>
        </authorList>
    </citation>
    <scope>NUCLEOTIDE SEQUENCE [LARGE SCALE GENOMIC DNA]</scope>
    <source>
        <strain evidence="8">CGDNIH3</strain>
    </source>
</reference>
<feature type="transmembrane region" description="Helical" evidence="6">
    <location>
        <begin position="43"/>
        <end position="62"/>
    </location>
</feature>
<dbReference type="PANTHER" id="PTHR33529:SF2">
    <property type="entry name" value="LIPOPOLYSACCHARIDE EXPORT SYSTEM PERMEASE PROTEIN LPTG"/>
    <property type="match status" value="1"/>
</dbReference>
<dbReference type="EMBL" id="CP003181">
    <property type="protein sequence ID" value="AHJ62006.1"/>
    <property type="molecule type" value="Genomic_DNA"/>
</dbReference>
<accession>A0AAN0VEZ4</accession>
<dbReference type="InterPro" id="IPR005495">
    <property type="entry name" value="LptG/LptF_permease"/>
</dbReference>
<dbReference type="PANTHER" id="PTHR33529">
    <property type="entry name" value="SLR0882 PROTEIN-RELATED"/>
    <property type="match status" value="1"/>
</dbReference>
<keyword evidence="5 6" id="KW-0472">Membrane</keyword>
<feature type="transmembrane region" description="Helical" evidence="6">
    <location>
        <begin position="365"/>
        <end position="384"/>
    </location>
</feature>
<evidence type="ECO:0000313" key="7">
    <source>
        <dbReference type="EMBL" id="AHJ62006.1"/>
    </source>
</evidence>
<protein>
    <submittedName>
        <fullName evidence="7">Membrane spanning protein</fullName>
    </submittedName>
</protein>
<organism evidence="7 8">
    <name type="scientific">Granulibacter bethesdensis</name>
    <dbReference type="NCBI Taxonomy" id="364410"/>
    <lineage>
        <taxon>Bacteria</taxon>
        <taxon>Pseudomonadati</taxon>
        <taxon>Pseudomonadota</taxon>
        <taxon>Alphaproteobacteria</taxon>
        <taxon>Acetobacterales</taxon>
        <taxon>Acetobacteraceae</taxon>
        <taxon>Granulibacter</taxon>
    </lineage>
</organism>
<dbReference type="AlphaFoldDB" id="A0AAN0VEZ4"/>
<keyword evidence="4 6" id="KW-1133">Transmembrane helix</keyword>
<dbReference type="KEGG" id="gbc:GbCGDNIH3_0250"/>
<evidence type="ECO:0000256" key="1">
    <source>
        <dbReference type="ARBA" id="ARBA00004651"/>
    </source>
</evidence>
<name>A0AAN0VEZ4_9PROT</name>
<dbReference type="GO" id="GO:0015920">
    <property type="term" value="P:lipopolysaccharide transport"/>
    <property type="evidence" value="ECO:0007669"/>
    <property type="project" value="TreeGrafter"/>
</dbReference>
<dbReference type="GO" id="GO:0043190">
    <property type="term" value="C:ATP-binding cassette (ABC) transporter complex"/>
    <property type="evidence" value="ECO:0007669"/>
    <property type="project" value="InterPro"/>
</dbReference>
<comment type="subcellular location">
    <subcellularLocation>
        <location evidence="1">Cell membrane</location>
        <topology evidence="1">Multi-pass membrane protein</topology>
    </subcellularLocation>
</comment>
<evidence type="ECO:0000256" key="6">
    <source>
        <dbReference type="SAM" id="Phobius"/>
    </source>
</evidence>
<evidence type="ECO:0000256" key="5">
    <source>
        <dbReference type="ARBA" id="ARBA00023136"/>
    </source>
</evidence>